<reference evidence="1" key="2">
    <citation type="submission" date="2021-09" db="EMBL/GenBank/DDBJ databases">
        <authorList>
            <person name="Jia N."/>
            <person name="Wang J."/>
            <person name="Shi W."/>
            <person name="Du L."/>
            <person name="Sun Y."/>
            <person name="Zhan W."/>
            <person name="Jiang J."/>
            <person name="Wang Q."/>
            <person name="Zhang B."/>
            <person name="Ji P."/>
            <person name="Sakyi L.B."/>
            <person name="Cui X."/>
            <person name="Yuan T."/>
            <person name="Jiang B."/>
            <person name="Yang W."/>
            <person name="Lam T.T.-Y."/>
            <person name="Chang Q."/>
            <person name="Ding S."/>
            <person name="Wang X."/>
            <person name="Zhu J."/>
            <person name="Ruan X."/>
            <person name="Zhao L."/>
            <person name="Wei J."/>
            <person name="Que T."/>
            <person name="Du C."/>
            <person name="Cheng J."/>
            <person name="Dai P."/>
            <person name="Han X."/>
            <person name="Huang E."/>
            <person name="Gao Y."/>
            <person name="Liu J."/>
            <person name="Shao H."/>
            <person name="Ye R."/>
            <person name="Li L."/>
            <person name="Wei W."/>
            <person name="Wang X."/>
            <person name="Wang C."/>
            <person name="Huo Q."/>
            <person name="Li W."/>
            <person name="Guo W."/>
            <person name="Chen H."/>
            <person name="Chen S."/>
            <person name="Zhou L."/>
            <person name="Zhou L."/>
            <person name="Ni X."/>
            <person name="Tian J."/>
            <person name="Zhou Y."/>
            <person name="Sheng Y."/>
            <person name="Liu T."/>
            <person name="Pan Y."/>
            <person name="Xia L."/>
            <person name="Li J."/>
            <person name="Zhao F."/>
            <person name="Cao W."/>
        </authorList>
    </citation>
    <scope>NUCLEOTIDE SEQUENCE</scope>
    <source>
        <strain evidence="1">Rsan-2018</strain>
        <tissue evidence="1">Larvae</tissue>
    </source>
</reference>
<organism evidence="1 2">
    <name type="scientific">Rhipicephalus sanguineus</name>
    <name type="common">Brown dog tick</name>
    <name type="synonym">Ixodes sanguineus</name>
    <dbReference type="NCBI Taxonomy" id="34632"/>
    <lineage>
        <taxon>Eukaryota</taxon>
        <taxon>Metazoa</taxon>
        <taxon>Ecdysozoa</taxon>
        <taxon>Arthropoda</taxon>
        <taxon>Chelicerata</taxon>
        <taxon>Arachnida</taxon>
        <taxon>Acari</taxon>
        <taxon>Parasitiformes</taxon>
        <taxon>Ixodida</taxon>
        <taxon>Ixodoidea</taxon>
        <taxon>Ixodidae</taxon>
        <taxon>Rhipicephalinae</taxon>
        <taxon>Rhipicephalus</taxon>
        <taxon>Rhipicephalus</taxon>
    </lineage>
</organism>
<dbReference type="InterPro" id="IPR036397">
    <property type="entry name" value="RNaseH_sf"/>
</dbReference>
<protein>
    <submittedName>
        <fullName evidence="1">Uncharacterized protein</fullName>
    </submittedName>
</protein>
<reference evidence="1" key="1">
    <citation type="journal article" date="2020" name="Cell">
        <title>Large-Scale Comparative Analyses of Tick Genomes Elucidate Their Genetic Diversity and Vector Capacities.</title>
        <authorList>
            <consortium name="Tick Genome and Microbiome Consortium (TIGMIC)"/>
            <person name="Jia N."/>
            <person name="Wang J."/>
            <person name="Shi W."/>
            <person name="Du L."/>
            <person name="Sun Y."/>
            <person name="Zhan W."/>
            <person name="Jiang J.F."/>
            <person name="Wang Q."/>
            <person name="Zhang B."/>
            <person name="Ji P."/>
            <person name="Bell-Sakyi L."/>
            <person name="Cui X.M."/>
            <person name="Yuan T.T."/>
            <person name="Jiang B.G."/>
            <person name="Yang W.F."/>
            <person name="Lam T.T."/>
            <person name="Chang Q.C."/>
            <person name="Ding S.J."/>
            <person name="Wang X.J."/>
            <person name="Zhu J.G."/>
            <person name="Ruan X.D."/>
            <person name="Zhao L."/>
            <person name="Wei J.T."/>
            <person name="Ye R.Z."/>
            <person name="Que T.C."/>
            <person name="Du C.H."/>
            <person name="Zhou Y.H."/>
            <person name="Cheng J.X."/>
            <person name="Dai P.F."/>
            <person name="Guo W.B."/>
            <person name="Han X.H."/>
            <person name="Huang E.J."/>
            <person name="Li L.F."/>
            <person name="Wei W."/>
            <person name="Gao Y.C."/>
            <person name="Liu J.Z."/>
            <person name="Shao H.Z."/>
            <person name="Wang X."/>
            <person name="Wang C.C."/>
            <person name="Yang T.C."/>
            <person name="Huo Q.B."/>
            <person name="Li W."/>
            <person name="Chen H.Y."/>
            <person name="Chen S.E."/>
            <person name="Zhou L.G."/>
            <person name="Ni X.B."/>
            <person name="Tian J.H."/>
            <person name="Sheng Y."/>
            <person name="Liu T."/>
            <person name="Pan Y.S."/>
            <person name="Xia L.Y."/>
            <person name="Li J."/>
            <person name="Zhao F."/>
            <person name="Cao W.C."/>
        </authorList>
    </citation>
    <scope>NUCLEOTIDE SEQUENCE</scope>
    <source>
        <strain evidence="1">Rsan-2018</strain>
    </source>
</reference>
<dbReference type="Proteomes" id="UP000821837">
    <property type="component" value="Chromosome 3"/>
</dbReference>
<accession>A0A9D4PZY1</accession>
<proteinExistence type="predicted"/>
<keyword evidence="2" id="KW-1185">Reference proteome</keyword>
<comment type="caution">
    <text evidence="1">The sequence shown here is derived from an EMBL/GenBank/DDBJ whole genome shotgun (WGS) entry which is preliminary data.</text>
</comment>
<dbReference type="GO" id="GO:0003676">
    <property type="term" value="F:nucleic acid binding"/>
    <property type="evidence" value="ECO:0007669"/>
    <property type="project" value="InterPro"/>
</dbReference>
<evidence type="ECO:0000313" key="1">
    <source>
        <dbReference type="EMBL" id="KAH7961402.1"/>
    </source>
</evidence>
<gene>
    <name evidence="1" type="ORF">HPB52_008879</name>
</gene>
<name>A0A9D4PZY1_RHISA</name>
<dbReference type="EMBL" id="JABSTV010001249">
    <property type="protein sequence ID" value="KAH7961402.1"/>
    <property type="molecule type" value="Genomic_DNA"/>
</dbReference>
<sequence length="100" mass="11257">MEIPFKHGCYLLRNDRSPIHTGRTEAAILENLAIHTPPWSLHSADLYPIENVAISDALWQAVNEELEPLRLSPGVVVMLYESMPRRVQGVIAAYGRVTSY</sequence>
<dbReference type="Gene3D" id="3.30.420.10">
    <property type="entry name" value="Ribonuclease H-like superfamily/Ribonuclease H"/>
    <property type="match status" value="1"/>
</dbReference>
<evidence type="ECO:0000313" key="2">
    <source>
        <dbReference type="Proteomes" id="UP000821837"/>
    </source>
</evidence>
<dbReference type="AlphaFoldDB" id="A0A9D4PZY1"/>